<evidence type="ECO:0000256" key="1">
    <source>
        <dbReference type="ARBA" id="ARBA00009995"/>
    </source>
</evidence>
<dbReference type="EMBL" id="JAVXUO010002517">
    <property type="protein sequence ID" value="KAK2972537.1"/>
    <property type="molecule type" value="Genomic_DNA"/>
</dbReference>
<evidence type="ECO:0000256" key="2">
    <source>
        <dbReference type="ARBA" id="ARBA00022679"/>
    </source>
</evidence>
<dbReference type="PANTHER" id="PTHR11926:SF774">
    <property type="entry name" value="UDP-GLYCOSYLTRANSFERASE 85A1-RELATED"/>
    <property type="match status" value="1"/>
</dbReference>
<dbReference type="PROSITE" id="PS00375">
    <property type="entry name" value="UDPGT"/>
    <property type="match status" value="1"/>
</dbReference>
<dbReference type="Gene3D" id="3.40.50.2000">
    <property type="entry name" value="Glycogen Phosphorylase B"/>
    <property type="match status" value="2"/>
</dbReference>
<name>A0AA88QPZ6_9ASTE</name>
<accession>A0AA88QPZ6</accession>
<evidence type="ECO:0000256" key="3">
    <source>
        <dbReference type="RuleBase" id="RU003718"/>
    </source>
</evidence>
<keyword evidence="3" id="KW-0328">Glycosyltransferase</keyword>
<dbReference type="InterPro" id="IPR035595">
    <property type="entry name" value="UDP_glycos_trans_CS"/>
</dbReference>
<sequence>MVPNPAQGHVFPMLKVAKLLYTSGFHVTFVNTQYNHRRLLRSGGATALDGLPSFRFAAIPDGLPLVDADATQDAWLLCESIPKNCLAPFRDLLAELNTSEGVPPVSCVVSDGVMSFTLEAAEELGVPNVLFWTTSACGFLAYAYYCQLVEKGFVPLKDESCLTNGYLDTVIDWISGLKGISLKELPAFIRTTNPKDVMLNFAINEAENSHRASAIILNTIDHLERDVLDALAPMFPPIYSIGPLQLLEKQSSEPDELKHIQLNLLKEESECLEWLDSKEPNSVVYVNFGSVARMTLEQLVEFAWGLANSKQKFLWSIRPDLVIGDSSALPLEFEAATRGRGLISNWCPQEKILTHPSVGGFLTHCGWNSILESIGGGVPMICWPAFAEQPTNCWFCCNHWGIGVEITVVERDEVERLVRELIIGEKGKKMKRKAMEWKKVAEQATSSTGSSYHNFYERTINQVLLSNL</sequence>
<dbReference type="SUPFAM" id="SSF53756">
    <property type="entry name" value="UDP-Glycosyltransferase/glycogen phosphorylase"/>
    <property type="match status" value="1"/>
</dbReference>
<gene>
    <name evidence="5" type="ORF">RJ640_006603</name>
</gene>
<dbReference type="EC" id="2.4.1.-" evidence="4"/>
<dbReference type="InterPro" id="IPR002213">
    <property type="entry name" value="UDP_glucos_trans"/>
</dbReference>
<dbReference type="Proteomes" id="UP001187471">
    <property type="component" value="Unassembled WGS sequence"/>
</dbReference>
<dbReference type="FunFam" id="3.40.50.2000:FF:000055">
    <property type="entry name" value="Glycosyltransferase"/>
    <property type="match status" value="1"/>
</dbReference>
<proteinExistence type="inferred from homology"/>
<organism evidence="5 6">
    <name type="scientific">Escallonia rubra</name>
    <dbReference type="NCBI Taxonomy" id="112253"/>
    <lineage>
        <taxon>Eukaryota</taxon>
        <taxon>Viridiplantae</taxon>
        <taxon>Streptophyta</taxon>
        <taxon>Embryophyta</taxon>
        <taxon>Tracheophyta</taxon>
        <taxon>Spermatophyta</taxon>
        <taxon>Magnoliopsida</taxon>
        <taxon>eudicotyledons</taxon>
        <taxon>Gunneridae</taxon>
        <taxon>Pentapetalae</taxon>
        <taxon>asterids</taxon>
        <taxon>campanulids</taxon>
        <taxon>Escalloniales</taxon>
        <taxon>Escalloniaceae</taxon>
        <taxon>Escallonia</taxon>
    </lineage>
</organism>
<evidence type="ECO:0000313" key="5">
    <source>
        <dbReference type="EMBL" id="KAK2972537.1"/>
    </source>
</evidence>
<protein>
    <recommendedName>
        <fullName evidence="4">Glycosyltransferase</fullName>
        <ecNumber evidence="4">2.4.1.-</ecNumber>
    </recommendedName>
</protein>
<keyword evidence="6" id="KW-1185">Reference proteome</keyword>
<dbReference type="GO" id="GO:0080043">
    <property type="term" value="F:quercetin 3-O-glucosyltransferase activity"/>
    <property type="evidence" value="ECO:0007669"/>
    <property type="project" value="TreeGrafter"/>
</dbReference>
<dbReference type="FunFam" id="3.40.50.2000:FF:000027">
    <property type="entry name" value="Glycosyltransferase"/>
    <property type="match status" value="1"/>
</dbReference>
<reference evidence="5" key="1">
    <citation type="submission" date="2022-12" db="EMBL/GenBank/DDBJ databases">
        <title>Draft genome assemblies for two species of Escallonia (Escalloniales).</title>
        <authorList>
            <person name="Chanderbali A."/>
            <person name="Dervinis C."/>
            <person name="Anghel I."/>
            <person name="Soltis D."/>
            <person name="Soltis P."/>
            <person name="Zapata F."/>
        </authorList>
    </citation>
    <scope>NUCLEOTIDE SEQUENCE</scope>
    <source>
        <strain evidence="5">UCBG92.1500</strain>
        <tissue evidence="5">Leaf</tissue>
    </source>
</reference>
<evidence type="ECO:0000256" key="4">
    <source>
        <dbReference type="RuleBase" id="RU362057"/>
    </source>
</evidence>
<dbReference type="GO" id="GO:0080044">
    <property type="term" value="F:quercetin 7-O-glucosyltransferase activity"/>
    <property type="evidence" value="ECO:0007669"/>
    <property type="project" value="TreeGrafter"/>
</dbReference>
<dbReference type="CDD" id="cd03784">
    <property type="entry name" value="GT1_Gtf-like"/>
    <property type="match status" value="1"/>
</dbReference>
<comment type="similarity">
    <text evidence="1 3">Belongs to the UDP-glycosyltransferase family.</text>
</comment>
<dbReference type="Pfam" id="PF00201">
    <property type="entry name" value="UDPGT"/>
    <property type="match status" value="1"/>
</dbReference>
<dbReference type="AlphaFoldDB" id="A0AA88QPZ6"/>
<evidence type="ECO:0000313" key="6">
    <source>
        <dbReference type="Proteomes" id="UP001187471"/>
    </source>
</evidence>
<comment type="caution">
    <text evidence="5">The sequence shown here is derived from an EMBL/GenBank/DDBJ whole genome shotgun (WGS) entry which is preliminary data.</text>
</comment>
<dbReference type="PANTHER" id="PTHR11926">
    <property type="entry name" value="GLUCOSYL/GLUCURONOSYL TRANSFERASES"/>
    <property type="match status" value="1"/>
</dbReference>
<keyword evidence="2 3" id="KW-0808">Transferase</keyword>